<evidence type="ECO:0000313" key="3">
    <source>
        <dbReference type="EMBL" id="SDK20712.1"/>
    </source>
</evidence>
<feature type="region of interest" description="Disordered" evidence="1">
    <location>
        <begin position="99"/>
        <end position="123"/>
    </location>
</feature>
<dbReference type="EMBL" id="FNFE01000003">
    <property type="protein sequence ID" value="SDK20712.1"/>
    <property type="molecule type" value="Genomic_DNA"/>
</dbReference>
<feature type="compositionally biased region" description="Acidic residues" evidence="1">
    <location>
        <begin position="104"/>
        <end position="116"/>
    </location>
</feature>
<keyword evidence="2" id="KW-0812">Transmembrane</keyword>
<proteinExistence type="predicted"/>
<name>A0A1G9A011_9EURY</name>
<keyword evidence="2" id="KW-0472">Membrane</keyword>
<keyword evidence="4" id="KW-1185">Reference proteome</keyword>
<organism evidence="3 4">
    <name type="scientific">Natronorubrum texcoconense</name>
    <dbReference type="NCBI Taxonomy" id="1095776"/>
    <lineage>
        <taxon>Archaea</taxon>
        <taxon>Methanobacteriati</taxon>
        <taxon>Methanobacteriota</taxon>
        <taxon>Stenosarchaea group</taxon>
        <taxon>Halobacteria</taxon>
        <taxon>Halobacteriales</taxon>
        <taxon>Natrialbaceae</taxon>
        <taxon>Natronorubrum</taxon>
    </lineage>
</organism>
<feature type="transmembrane region" description="Helical" evidence="2">
    <location>
        <begin position="20"/>
        <end position="38"/>
    </location>
</feature>
<keyword evidence="2" id="KW-1133">Transmembrane helix</keyword>
<evidence type="ECO:0000256" key="1">
    <source>
        <dbReference type="SAM" id="MobiDB-lite"/>
    </source>
</evidence>
<reference evidence="4" key="1">
    <citation type="submission" date="2016-10" db="EMBL/GenBank/DDBJ databases">
        <authorList>
            <person name="Varghese N."/>
            <person name="Submissions S."/>
        </authorList>
    </citation>
    <scope>NUCLEOTIDE SEQUENCE [LARGE SCALE GENOMIC DNA]</scope>
    <source>
        <strain evidence="4">B4,CECT 8067,JCM 17497</strain>
    </source>
</reference>
<evidence type="ECO:0000256" key="2">
    <source>
        <dbReference type="SAM" id="Phobius"/>
    </source>
</evidence>
<sequence>MLGALSVGKKAVSFGYKRYGVPGAVASGGAVLIGYVVVRRALQAATEADEGSIGAAIDAESLEAAIDQNGLQAVTNVGTIDEAIDREQLRSNVDIGTVQSDVESSIEETDEFDGEYEQGPGAA</sequence>
<dbReference type="OrthoDB" id="168411at2157"/>
<dbReference type="RefSeq" id="WP_090306784.1">
    <property type="nucleotide sequence ID" value="NZ_FNFE01000003.1"/>
</dbReference>
<accession>A0A1G9A011</accession>
<gene>
    <name evidence="3" type="ORF">SAMN04515672_2526</name>
</gene>
<dbReference type="Proteomes" id="UP000198882">
    <property type="component" value="Unassembled WGS sequence"/>
</dbReference>
<protein>
    <submittedName>
        <fullName evidence="3">Uncharacterized protein</fullName>
    </submittedName>
</protein>
<evidence type="ECO:0000313" key="4">
    <source>
        <dbReference type="Proteomes" id="UP000198882"/>
    </source>
</evidence>
<dbReference type="AlphaFoldDB" id="A0A1G9A011"/>